<sequence length="180" mass="20025">MRADDRVAELEALSPKALRDLFDRAVAKVQSLPSNTRAVDPSSMLKWPRLDPKYNLVTEFQHCCAAGEVLTADLSLTVHDSYCWYRHTMFMYISGPSNDAHIKALESARASGNIFSRTTQPLVLIFMNEVLVANAARLCPLYKQRSTQRDAAHMRSAVSLRLQCARAARASASMGLQRPG</sequence>
<name>A0AAW1PSW7_9CHLO</name>
<proteinExistence type="predicted"/>
<evidence type="ECO:0000313" key="1">
    <source>
        <dbReference type="EMBL" id="KAK9811032.1"/>
    </source>
</evidence>
<keyword evidence="2" id="KW-1185">Reference proteome</keyword>
<dbReference type="EMBL" id="JALJOQ010000012">
    <property type="protein sequence ID" value="KAK9811032.1"/>
    <property type="molecule type" value="Genomic_DNA"/>
</dbReference>
<dbReference type="AlphaFoldDB" id="A0AAW1PSW7"/>
<reference evidence="1 2" key="1">
    <citation type="journal article" date="2024" name="Nat. Commun.">
        <title>Phylogenomics reveals the evolutionary origins of lichenization in chlorophyte algae.</title>
        <authorList>
            <person name="Puginier C."/>
            <person name="Libourel C."/>
            <person name="Otte J."/>
            <person name="Skaloud P."/>
            <person name="Haon M."/>
            <person name="Grisel S."/>
            <person name="Petersen M."/>
            <person name="Berrin J.G."/>
            <person name="Delaux P.M."/>
            <person name="Dal Grande F."/>
            <person name="Keller J."/>
        </authorList>
    </citation>
    <scope>NUCLEOTIDE SEQUENCE [LARGE SCALE GENOMIC DNA]</scope>
    <source>
        <strain evidence="1 2">SAG 2036</strain>
    </source>
</reference>
<accession>A0AAW1PSW7</accession>
<organism evidence="1 2">
    <name type="scientific">Symbiochloris irregularis</name>
    <dbReference type="NCBI Taxonomy" id="706552"/>
    <lineage>
        <taxon>Eukaryota</taxon>
        <taxon>Viridiplantae</taxon>
        <taxon>Chlorophyta</taxon>
        <taxon>core chlorophytes</taxon>
        <taxon>Trebouxiophyceae</taxon>
        <taxon>Trebouxiales</taxon>
        <taxon>Trebouxiaceae</taxon>
        <taxon>Symbiochloris</taxon>
    </lineage>
</organism>
<gene>
    <name evidence="1" type="ORF">WJX73_008008</name>
</gene>
<evidence type="ECO:0000313" key="2">
    <source>
        <dbReference type="Proteomes" id="UP001465755"/>
    </source>
</evidence>
<dbReference type="Proteomes" id="UP001465755">
    <property type="component" value="Unassembled WGS sequence"/>
</dbReference>
<protein>
    <submittedName>
        <fullName evidence="1">Uncharacterized protein</fullName>
    </submittedName>
</protein>
<comment type="caution">
    <text evidence="1">The sequence shown here is derived from an EMBL/GenBank/DDBJ whole genome shotgun (WGS) entry which is preliminary data.</text>
</comment>